<name>A0A3E0I957_9PSEU</name>
<evidence type="ECO:0000313" key="2">
    <source>
        <dbReference type="Proteomes" id="UP000256269"/>
    </source>
</evidence>
<reference evidence="1 2" key="1">
    <citation type="submission" date="2018-08" db="EMBL/GenBank/DDBJ databases">
        <title>Genomic Encyclopedia of Archaeal and Bacterial Type Strains, Phase II (KMG-II): from individual species to whole genera.</title>
        <authorList>
            <person name="Goeker M."/>
        </authorList>
    </citation>
    <scope>NUCLEOTIDE SEQUENCE [LARGE SCALE GENOMIC DNA]</scope>
    <source>
        <strain evidence="1 2">DSM 45791</strain>
    </source>
</reference>
<keyword evidence="2" id="KW-1185">Reference proteome</keyword>
<comment type="caution">
    <text evidence="1">The sequence shown here is derived from an EMBL/GenBank/DDBJ whole genome shotgun (WGS) entry which is preliminary data.</text>
</comment>
<protein>
    <submittedName>
        <fullName evidence="1">Uncharacterized protein</fullName>
    </submittedName>
</protein>
<gene>
    <name evidence="1" type="ORF">BCF44_101204</name>
</gene>
<organism evidence="1 2">
    <name type="scientific">Kutzneria buriramensis</name>
    <dbReference type="NCBI Taxonomy" id="1045776"/>
    <lineage>
        <taxon>Bacteria</taxon>
        <taxon>Bacillati</taxon>
        <taxon>Actinomycetota</taxon>
        <taxon>Actinomycetes</taxon>
        <taxon>Pseudonocardiales</taxon>
        <taxon>Pseudonocardiaceae</taxon>
        <taxon>Kutzneria</taxon>
    </lineage>
</organism>
<dbReference type="EMBL" id="QUNO01000001">
    <property type="protein sequence ID" value="REH55187.1"/>
    <property type="molecule type" value="Genomic_DNA"/>
</dbReference>
<accession>A0A3E0I957</accession>
<dbReference type="Proteomes" id="UP000256269">
    <property type="component" value="Unassembled WGS sequence"/>
</dbReference>
<sequence>MAENEKFGVSAEISRPSTLADAFRLRMYPLEPSRSSWGPSGQLATLKVQKPSGLKDRAEAYDLLLTVSKFFSFELDVRYGHGFDLCERPGWPPHEDEPAQSPKEKFEPLNQPLALTFNNYSKGGLSYYWHGRRAESVPTMEYLSYYQVLEYHFAQYALAATVEFTRQRLKDPRFDATGSESLASFVNAISKQVKSNSAELTMLQVTLSSSVDPSMLVEFIESDENLMRHLRNKNALPGVPVVPTNQPDKLDSIVEKFADRIYKVRCQLVHAKGENRQEGAYIMIPGSAEMRHLEQEIKLVRFAAQSVLIHSSTTGSP</sequence>
<dbReference type="OrthoDB" id="2988509at2"/>
<dbReference type="AlphaFoldDB" id="A0A3E0I957"/>
<proteinExistence type="predicted"/>
<evidence type="ECO:0000313" key="1">
    <source>
        <dbReference type="EMBL" id="REH55187.1"/>
    </source>
</evidence>
<dbReference type="RefSeq" id="WP_147328348.1">
    <property type="nucleotide sequence ID" value="NZ_CP144375.1"/>
</dbReference>